<dbReference type="EMBL" id="FCOR01000007">
    <property type="protein sequence ID" value="CVK16441.1"/>
    <property type="molecule type" value="Genomic_DNA"/>
</dbReference>
<accession>A0A0X3APZ6</accession>
<protein>
    <submittedName>
        <fullName evidence="1">Uncharacterized protein</fullName>
    </submittedName>
</protein>
<dbReference type="AlphaFoldDB" id="A0A0X3APZ6"/>
<name>A0A0X3APZ6_9FLAO</name>
<proteinExistence type="predicted"/>
<dbReference type="Proteomes" id="UP000182761">
    <property type="component" value="Unassembled WGS sequence"/>
</dbReference>
<evidence type="ECO:0000313" key="2">
    <source>
        <dbReference type="Proteomes" id="UP000182761"/>
    </source>
</evidence>
<organism evidence="1 2">
    <name type="scientific">Apibacter mensalis</name>
    <dbReference type="NCBI Taxonomy" id="1586267"/>
    <lineage>
        <taxon>Bacteria</taxon>
        <taxon>Pseudomonadati</taxon>
        <taxon>Bacteroidota</taxon>
        <taxon>Flavobacteriia</taxon>
        <taxon>Flavobacteriales</taxon>
        <taxon>Weeksellaceae</taxon>
        <taxon>Apibacter</taxon>
    </lineage>
</organism>
<sequence length="53" mass="6872">MKQYKLYKINFILFKIKYNYIQRRYIILIIYDDNKNFRRNINKYKLYKTIVEL</sequence>
<evidence type="ECO:0000313" key="1">
    <source>
        <dbReference type="EMBL" id="CVK16441.1"/>
    </source>
</evidence>
<dbReference type="STRING" id="1586267.GCA_001418685_01294"/>
<gene>
    <name evidence="1" type="ORF">Ga0061079_10743</name>
</gene>
<keyword evidence="2" id="KW-1185">Reference proteome</keyword>
<reference evidence="1 2" key="1">
    <citation type="submission" date="2016-01" db="EMBL/GenBank/DDBJ databases">
        <authorList>
            <person name="McClelland M."/>
            <person name="Jain A."/>
            <person name="Saraogi P."/>
            <person name="Mendelson R."/>
            <person name="Westerman R."/>
            <person name="SanMiguel P."/>
            <person name="Csonka L."/>
        </authorList>
    </citation>
    <scope>NUCLEOTIDE SEQUENCE [LARGE SCALE GENOMIC DNA]</scope>
    <source>
        <strain evidence="1 2">R-53146</strain>
    </source>
</reference>